<dbReference type="GO" id="GO:0006654">
    <property type="term" value="P:phosphatidic acid biosynthetic process"/>
    <property type="evidence" value="ECO:0007669"/>
    <property type="project" value="TreeGrafter"/>
</dbReference>
<keyword evidence="2 4" id="KW-0012">Acyltransferase</keyword>
<evidence type="ECO:0000313" key="5">
    <source>
        <dbReference type="Proteomes" id="UP000516957"/>
    </source>
</evidence>
<keyword evidence="1 4" id="KW-0808">Transferase</keyword>
<dbReference type="Proteomes" id="UP000516957">
    <property type="component" value="Unassembled WGS sequence"/>
</dbReference>
<gene>
    <name evidence="4" type="ORF">BKA08_002911</name>
</gene>
<dbReference type="PANTHER" id="PTHR10434">
    <property type="entry name" value="1-ACYL-SN-GLYCEROL-3-PHOSPHATE ACYLTRANSFERASE"/>
    <property type="match status" value="1"/>
</dbReference>
<dbReference type="Pfam" id="PF01553">
    <property type="entry name" value="Acyltransferase"/>
    <property type="match status" value="1"/>
</dbReference>
<dbReference type="CDD" id="cd07989">
    <property type="entry name" value="LPLAT_AGPAT-like"/>
    <property type="match status" value="1"/>
</dbReference>
<dbReference type="SMART" id="SM00563">
    <property type="entry name" value="PlsC"/>
    <property type="match status" value="1"/>
</dbReference>
<feature type="domain" description="Phospholipid/glycerol acyltransferase" evidence="3">
    <location>
        <begin position="52"/>
        <end position="168"/>
    </location>
</feature>
<name>A0A7Y9JSK6_9ACTN</name>
<dbReference type="GO" id="GO:0003841">
    <property type="term" value="F:1-acylglycerol-3-phosphate O-acyltransferase activity"/>
    <property type="evidence" value="ECO:0007669"/>
    <property type="project" value="TreeGrafter"/>
</dbReference>
<sequence length="235" mass="25613">MRTTLAVQRRPIPHDRRGLAWWLAVAVCKPILVVLRRPDWRGVAGIPRVGGAVLAANHISHLDPLLVAEMVLAEGRVPRFLAKASLFSGPVVGKWFRAAGHVEVDRVAGRAGYDNAVSAARDGRLLLVYPEGSITKREDGLPMTMKSGAVRIALEASVPLVPVAQWGAQEILPAYSGQVRWGWRRRVSVLVGPPIPLDDLRDLEPARAIEVGRRRLEDTLSAMVCELSGADTLPQ</sequence>
<protein>
    <submittedName>
        <fullName evidence="4">1-acyl-sn-glycerol-3-phosphate acyltransferase</fullName>
    </submittedName>
</protein>
<accession>A0A7Y9JSK6</accession>
<dbReference type="EMBL" id="JACCBE010000001">
    <property type="protein sequence ID" value="NYD58673.1"/>
    <property type="molecule type" value="Genomic_DNA"/>
</dbReference>
<evidence type="ECO:0000259" key="3">
    <source>
        <dbReference type="SMART" id="SM00563"/>
    </source>
</evidence>
<dbReference type="InterPro" id="IPR002123">
    <property type="entry name" value="Plipid/glycerol_acylTrfase"/>
</dbReference>
<evidence type="ECO:0000256" key="1">
    <source>
        <dbReference type="ARBA" id="ARBA00022679"/>
    </source>
</evidence>
<dbReference type="AlphaFoldDB" id="A0A7Y9JSK6"/>
<dbReference type="PANTHER" id="PTHR10434:SF55">
    <property type="entry name" value="POSSIBLE ACYLTRANSFERASE"/>
    <property type="match status" value="1"/>
</dbReference>
<evidence type="ECO:0000256" key="2">
    <source>
        <dbReference type="ARBA" id="ARBA00023315"/>
    </source>
</evidence>
<keyword evidence="5" id="KW-1185">Reference proteome</keyword>
<dbReference type="SUPFAM" id="SSF69593">
    <property type="entry name" value="Glycerol-3-phosphate (1)-acyltransferase"/>
    <property type="match status" value="1"/>
</dbReference>
<comment type="caution">
    <text evidence="4">The sequence shown here is derived from an EMBL/GenBank/DDBJ whole genome shotgun (WGS) entry which is preliminary data.</text>
</comment>
<dbReference type="GO" id="GO:0005886">
    <property type="term" value="C:plasma membrane"/>
    <property type="evidence" value="ECO:0007669"/>
    <property type="project" value="TreeGrafter"/>
</dbReference>
<evidence type="ECO:0000313" key="4">
    <source>
        <dbReference type="EMBL" id="NYD58673.1"/>
    </source>
</evidence>
<organism evidence="4 5">
    <name type="scientific">Nocardioides marinisabuli</name>
    <dbReference type="NCBI Taxonomy" id="419476"/>
    <lineage>
        <taxon>Bacteria</taxon>
        <taxon>Bacillati</taxon>
        <taxon>Actinomycetota</taxon>
        <taxon>Actinomycetes</taxon>
        <taxon>Propionibacteriales</taxon>
        <taxon>Nocardioidaceae</taxon>
        <taxon>Nocardioides</taxon>
    </lineage>
</organism>
<dbReference type="RefSeq" id="WP_218876351.1">
    <property type="nucleotide sequence ID" value="NZ_CP059163.1"/>
</dbReference>
<proteinExistence type="predicted"/>
<reference evidence="4 5" key="1">
    <citation type="submission" date="2020-07" db="EMBL/GenBank/DDBJ databases">
        <title>Sequencing the genomes of 1000 actinobacteria strains.</title>
        <authorList>
            <person name="Klenk H.-P."/>
        </authorList>
    </citation>
    <scope>NUCLEOTIDE SEQUENCE [LARGE SCALE GENOMIC DNA]</scope>
    <source>
        <strain evidence="4 5">DSM 18965</strain>
    </source>
</reference>